<proteinExistence type="inferred from homology"/>
<keyword evidence="7 15" id="KW-1133">Transmembrane helix</keyword>
<evidence type="ECO:0008006" key="18">
    <source>
        <dbReference type="Google" id="ProtNLM"/>
    </source>
</evidence>
<keyword evidence="11" id="KW-0325">Glycoprotein</keyword>
<evidence type="ECO:0000256" key="11">
    <source>
        <dbReference type="ARBA" id="ARBA00023180"/>
    </source>
</evidence>
<feature type="transmembrane region" description="Helical" evidence="15">
    <location>
        <begin position="282"/>
        <end position="300"/>
    </location>
</feature>
<dbReference type="GO" id="GO:0005412">
    <property type="term" value="F:D-glucose:sodium symporter activity"/>
    <property type="evidence" value="ECO:0007669"/>
    <property type="project" value="TreeGrafter"/>
</dbReference>
<feature type="compositionally biased region" description="Basic and acidic residues" evidence="14">
    <location>
        <begin position="215"/>
        <end position="229"/>
    </location>
</feature>
<dbReference type="PROSITE" id="PS50283">
    <property type="entry name" value="NA_SOLUT_SYMP_3"/>
    <property type="match status" value="1"/>
</dbReference>
<evidence type="ECO:0000256" key="2">
    <source>
        <dbReference type="ARBA" id="ARBA00006434"/>
    </source>
</evidence>
<name>A0AA40HIA0_CNENI</name>
<keyword evidence="17" id="KW-1185">Reference proteome</keyword>
<comment type="caution">
    <text evidence="16">The sequence shown here is derived from an EMBL/GenBank/DDBJ whole genome shotgun (WGS) entry which is preliminary data.</text>
</comment>
<keyword evidence="8" id="KW-0915">Sodium</keyword>
<evidence type="ECO:0000256" key="6">
    <source>
        <dbReference type="ARBA" id="ARBA00022692"/>
    </source>
</evidence>
<evidence type="ECO:0000313" key="17">
    <source>
        <dbReference type="Proteomes" id="UP001177744"/>
    </source>
</evidence>
<keyword evidence="10 15" id="KW-0472">Membrane</keyword>
<organism evidence="16 17">
    <name type="scientific">Cnephaeus nilssonii</name>
    <name type="common">Northern bat</name>
    <name type="synonym">Eptesicus nilssonii</name>
    <dbReference type="NCBI Taxonomy" id="3371016"/>
    <lineage>
        <taxon>Eukaryota</taxon>
        <taxon>Metazoa</taxon>
        <taxon>Chordata</taxon>
        <taxon>Craniata</taxon>
        <taxon>Vertebrata</taxon>
        <taxon>Euteleostomi</taxon>
        <taxon>Mammalia</taxon>
        <taxon>Eutheria</taxon>
        <taxon>Laurasiatheria</taxon>
        <taxon>Chiroptera</taxon>
        <taxon>Yangochiroptera</taxon>
        <taxon>Vespertilionidae</taxon>
        <taxon>Cnephaeus</taxon>
    </lineage>
</organism>
<evidence type="ECO:0000256" key="14">
    <source>
        <dbReference type="SAM" id="MobiDB-lite"/>
    </source>
</evidence>
<evidence type="ECO:0000256" key="13">
    <source>
        <dbReference type="RuleBase" id="RU362091"/>
    </source>
</evidence>
<evidence type="ECO:0000256" key="3">
    <source>
        <dbReference type="ARBA" id="ARBA00022448"/>
    </source>
</evidence>
<evidence type="ECO:0000256" key="9">
    <source>
        <dbReference type="ARBA" id="ARBA00023065"/>
    </source>
</evidence>
<protein>
    <recommendedName>
        <fullName evidence="18">Sodium/glucose cotransporter 5</fullName>
    </recommendedName>
</protein>
<evidence type="ECO:0000313" key="16">
    <source>
        <dbReference type="EMBL" id="KAK1331732.1"/>
    </source>
</evidence>
<feature type="region of interest" description="Disordered" evidence="14">
    <location>
        <begin position="214"/>
        <end position="241"/>
    </location>
</feature>
<comment type="similarity">
    <text evidence="2 13">Belongs to the sodium:solute symporter (SSF) (TC 2.A.21) family.</text>
</comment>
<keyword evidence="5" id="KW-0762">Sugar transport</keyword>
<dbReference type="Proteomes" id="UP001177744">
    <property type="component" value="Unassembled WGS sequence"/>
</dbReference>
<evidence type="ECO:0000256" key="1">
    <source>
        <dbReference type="ARBA" id="ARBA00004424"/>
    </source>
</evidence>
<feature type="region of interest" description="Disordered" evidence="14">
    <location>
        <begin position="149"/>
        <end position="172"/>
    </location>
</feature>
<dbReference type="InterPro" id="IPR038377">
    <property type="entry name" value="Na/Glc_symporter_sf"/>
</dbReference>
<dbReference type="InterPro" id="IPR001734">
    <property type="entry name" value="Na/solute_symporter"/>
</dbReference>
<evidence type="ECO:0000256" key="4">
    <source>
        <dbReference type="ARBA" id="ARBA00022475"/>
    </source>
</evidence>
<accession>A0AA40HIA0</accession>
<sequence length="301" mass="31703">MIAVMMAALMSSLTSIFNSSSTLFTMDIWRRLRPRAGERELLLVGRLVIVVLIGVSVAWIPVLQGANSGQLFIYMQSVTSSLAPPVTAVFVLGVFWREPTSRWVRRSGGGDRPGRLLGPLWDGLPLARTVPLAFVQRPRCPVSPGGLLGPDGRAGGGRHEAGPGVPAPGPALRRVDTRPAVLGSIHYLHFAIALFALSGAVVVAGSLLTPSTPRGADREPYLVDSKEGPAPRTKTGTHVTLGIPLTPSLGRGFGASGPWGGPETLSGPSLPPVPGGTQKQAFWARVCGLNAILLMCVNIFF</sequence>
<comment type="subcellular location">
    <subcellularLocation>
        <location evidence="1">Apical cell membrane</location>
        <topology evidence="1">Multi-pass membrane protein</topology>
    </subcellularLocation>
</comment>
<dbReference type="GO" id="GO:0016324">
    <property type="term" value="C:apical plasma membrane"/>
    <property type="evidence" value="ECO:0007669"/>
    <property type="project" value="UniProtKB-SubCell"/>
</dbReference>
<keyword evidence="9" id="KW-0406">Ion transport</keyword>
<evidence type="ECO:0000256" key="10">
    <source>
        <dbReference type="ARBA" id="ARBA00023136"/>
    </source>
</evidence>
<dbReference type="EMBL" id="JAULJE010000020">
    <property type="protein sequence ID" value="KAK1331732.1"/>
    <property type="molecule type" value="Genomic_DNA"/>
</dbReference>
<dbReference type="AlphaFoldDB" id="A0AA40HIA0"/>
<keyword evidence="12" id="KW-0739">Sodium transport</keyword>
<evidence type="ECO:0000256" key="5">
    <source>
        <dbReference type="ARBA" id="ARBA00022597"/>
    </source>
</evidence>
<feature type="transmembrane region" description="Helical" evidence="15">
    <location>
        <begin position="187"/>
        <end position="208"/>
    </location>
</feature>
<reference evidence="16" key="1">
    <citation type="submission" date="2023-06" db="EMBL/GenBank/DDBJ databases">
        <title>Reference genome for the Northern bat (Eptesicus nilssonii), a most northern bat species.</title>
        <authorList>
            <person name="Laine V.N."/>
            <person name="Pulliainen A.T."/>
            <person name="Lilley T.M."/>
        </authorList>
    </citation>
    <scope>NUCLEOTIDE SEQUENCE</scope>
    <source>
        <strain evidence="16">BLF_Eptnil</strain>
        <tissue evidence="16">Kidney</tissue>
    </source>
</reference>
<dbReference type="PANTHER" id="PTHR11819:SF128">
    <property type="entry name" value="SODIUM_MANNOSE COTRANSPORTER SLC5A10"/>
    <property type="match status" value="1"/>
</dbReference>
<dbReference type="Gene3D" id="1.20.1730.10">
    <property type="entry name" value="Sodium/glucose cotransporter"/>
    <property type="match status" value="1"/>
</dbReference>
<evidence type="ECO:0000256" key="8">
    <source>
        <dbReference type="ARBA" id="ARBA00023053"/>
    </source>
</evidence>
<evidence type="ECO:0000256" key="7">
    <source>
        <dbReference type="ARBA" id="ARBA00022989"/>
    </source>
</evidence>
<evidence type="ECO:0000256" key="12">
    <source>
        <dbReference type="ARBA" id="ARBA00023201"/>
    </source>
</evidence>
<dbReference type="PANTHER" id="PTHR11819">
    <property type="entry name" value="SOLUTE CARRIER FAMILY 5"/>
    <property type="match status" value="1"/>
</dbReference>
<keyword evidence="6 15" id="KW-0812">Transmembrane</keyword>
<keyword evidence="4" id="KW-1003">Cell membrane</keyword>
<evidence type="ECO:0000256" key="15">
    <source>
        <dbReference type="SAM" id="Phobius"/>
    </source>
</evidence>
<feature type="transmembrane region" description="Helical" evidence="15">
    <location>
        <begin position="41"/>
        <end position="60"/>
    </location>
</feature>
<dbReference type="Pfam" id="PF00474">
    <property type="entry name" value="SSF"/>
    <property type="match status" value="1"/>
</dbReference>
<keyword evidence="3" id="KW-0813">Transport</keyword>
<gene>
    <name evidence="16" type="ORF">QTO34_009707</name>
</gene>
<feature type="transmembrane region" description="Helical" evidence="15">
    <location>
        <begin position="72"/>
        <end position="96"/>
    </location>
</feature>